<accession>A0A1B8GID2</accession>
<dbReference type="GO" id="GO:0004672">
    <property type="term" value="F:protein kinase activity"/>
    <property type="evidence" value="ECO:0007669"/>
    <property type="project" value="InterPro"/>
</dbReference>
<gene>
    <name evidence="2" type="ORF">VE01_05874</name>
</gene>
<dbReference type="InterPro" id="IPR011009">
    <property type="entry name" value="Kinase-like_dom_sf"/>
</dbReference>
<organism evidence="2 3">
    <name type="scientific">Pseudogymnoascus verrucosus</name>
    <dbReference type="NCBI Taxonomy" id="342668"/>
    <lineage>
        <taxon>Eukaryota</taxon>
        <taxon>Fungi</taxon>
        <taxon>Dikarya</taxon>
        <taxon>Ascomycota</taxon>
        <taxon>Pezizomycotina</taxon>
        <taxon>Leotiomycetes</taxon>
        <taxon>Thelebolales</taxon>
        <taxon>Thelebolaceae</taxon>
        <taxon>Pseudogymnoascus</taxon>
    </lineage>
</organism>
<name>A0A1B8GID2_9PEZI</name>
<dbReference type="GeneID" id="28839260"/>
<dbReference type="PROSITE" id="PS50011">
    <property type="entry name" value="PROTEIN_KINASE_DOM"/>
    <property type="match status" value="1"/>
</dbReference>
<dbReference type="AlphaFoldDB" id="A0A1B8GID2"/>
<dbReference type="Proteomes" id="UP000091956">
    <property type="component" value="Unassembled WGS sequence"/>
</dbReference>
<dbReference type="STRING" id="342668.A0A1B8GID2"/>
<evidence type="ECO:0000259" key="1">
    <source>
        <dbReference type="PROSITE" id="PS50011"/>
    </source>
</evidence>
<sequence length="138" mass="15328">MHLRIHQAGLQGTLNIAKLHSIVVSTDTKMTIGLLFDLIPSTDSSLYSYKNTALASEHHAKWKQQVTDTVTQLHAHDLVWGDVHPGNIVIDTSFNAWVVDFGGGSIVEFVPRKKAGTKEGDWQGVGKIFDEWIFKSDD</sequence>
<evidence type="ECO:0000313" key="3">
    <source>
        <dbReference type="Proteomes" id="UP000091956"/>
    </source>
</evidence>
<proteinExistence type="predicted"/>
<dbReference type="RefSeq" id="XP_018129335.2">
    <property type="nucleotide sequence ID" value="XM_018275332.2"/>
</dbReference>
<dbReference type="Gene3D" id="1.10.510.10">
    <property type="entry name" value="Transferase(Phosphotransferase) domain 1"/>
    <property type="match status" value="1"/>
</dbReference>
<keyword evidence="3" id="KW-1185">Reference proteome</keyword>
<feature type="domain" description="Protein kinase" evidence="1">
    <location>
        <begin position="1"/>
        <end position="138"/>
    </location>
</feature>
<evidence type="ECO:0000313" key="2">
    <source>
        <dbReference type="EMBL" id="OBT95602.2"/>
    </source>
</evidence>
<dbReference type="EMBL" id="KV460234">
    <property type="protein sequence ID" value="OBT95602.2"/>
    <property type="molecule type" value="Genomic_DNA"/>
</dbReference>
<reference evidence="3" key="2">
    <citation type="journal article" date="2018" name="Nat. Commun.">
        <title>Extreme sensitivity to ultraviolet light in the fungal pathogen causing white-nose syndrome of bats.</title>
        <authorList>
            <person name="Palmer J.M."/>
            <person name="Drees K.P."/>
            <person name="Foster J.T."/>
            <person name="Lindner D.L."/>
        </authorList>
    </citation>
    <scope>NUCLEOTIDE SEQUENCE [LARGE SCALE GENOMIC DNA]</scope>
    <source>
        <strain evidence="3">UAMH 10579</strain>
    </source>
</reference>
<protein>
    <recommendedName>
        <fullName evidence="1">Protein kinase domain-containing protein</fullName>
    </recommendedName>
</protein>
<dbReference type="SUPFAM" id="SSF56112">
    <property type="entry name" value="Protein kinase-like (PK-like)"/>
    <property type="match status" value="1"/>
</dbReference>
<dbReference type="GO" id="GO:0005524">
    <property type="term" value="F:ATP binding"/>
    <property type="evidence" value="ECO:0007669"/>
    <property type="project" value="InterPro"/>
</dbReference>
<dbReference type="InterPro" id="IPR000719">
    <property type="entry name" value="Prot_kinase_dom"/>
</dbReference>
<reference evidence="2 3" key="1">
    <citation type="submission" date="2016-03" db="EMBL/GenBank/DDBJ databases">
        <title>Comparative genomics of Pseudogymnoascus destructans, the fungus causing white-nose syndrome of bats.</title>
        <authorList>
            <person name="Palmer J.M."/>
            <person name="Drees K.P."/>
            <person name="Foster J.T."/>
            <person name="Lindner D.L."/>
        </authorList>
    </citation>
    <scope>NUCLEOTIDE SEQUENCE [LARGE SCALE GENOMIC DNA]</scope>
    <source>
        <strain evidence="2 3">UAMH 10579</strain>
    </source>
</reference>